<dbReference type="OrthoDB" id="9783445at2"/>
<evidence type="ECO:0000313" key="17">
    <source>
        <dbReference type="Proteomes" id="UP000438476"/>
    </source>
</evidence>
<evidence type="ECO:0000256" key="7">
    <source>
        <dbReference type="ARBA" id="ARBA00022729"/>
    </source>
</evidence>
<keyword evidence="5" id="KW-0679">Respiratory chain</keyword>
<evidence type="ECO:0000256" key="3">
    <source>
        <dbReference type="ARBA" id="ARBA00022448"/>
    </source>
</evidence>
<dbReference type="RefSeq" id="WP_160737424.1">
    <property type="nucleotide sequence ID" value="NZ_WTYT01000006.1"/>
</dbReference>
<feature type="transmembrane region" description="Helical" evidence="12">
    <location>
        <begin position="50"/>
        <end position="75"/>
    </location>
</feature>
<dbReference type="PANTHER" id="PTHR22888:SF18">
    <property type="entry name" value="CYTOCHROME BO(3) UBIQUINOL OXIDASE SUBUNIT 2"/>
    <property type="match status" value="1"/>
</dbReference>
<evidence type="ECO:0000259" key="14">
    <source>
        <dbReference type="PROSITE" id="PS50857"/>
    </source>
</evidence>
<keyword evidence="9 12" id="KW-1133">Transmembrane helix</keyword>
<sequence>MGRRSISWAKAGVACLVAWTGSAALASSGSLDQSFLQPMGPIAQEQYDHLLRVIGITMVVILPVLIGVPLILWRYRYSRPRGAYTPEWEFSKKLEYALWGVPVLVVILLASWLWYSTEKLDPYEPLGPEPLQVQAIGLDWKWLFIYPEEGIATVDELAVPVGRPVELTLTTDTVMQSLLIAPLTGQIYAMPGMTTKLNFSATRTGEAEGENTQFNGDGFGRQKFTVRALAPADYEAWVASSKDGLALDEETYATLRRRTVLADARGDLGLNKRAQPIIMALGQQDIFQQIVAKYHGSGNTAASERWGGIALPQSGAKGAGE</sequence>
<evidence type="ECO:0000256" key="12">
    <source>
        <dbReference type="SAM" id="Phobius"/>
    </source>
</evidence>
<feature type="signal peptide" evidence="13">
    <location>
        <begin position="1"/>
        <end position="26"/>
    </location>
</feature>
<feature type="domain" description="Cytochrome oxidase subunit II copper A binding" evidence="14">
    <location>
        <begin position="128"/>
        <end position="240"/>
    </location>
</feature>
<feature type="domain" description="Cytochrome oxidase subunit II transmembrane region profile" evidence="15">
    <location>
        <begin position="27"/>
        <end position="124"/>
    </location>
</feature>
<dbReference type="CDD" id="cd04212">
    <property type="entry name" value="CuRO_UO_II"/>
    <property type="match status" value="1"/>
</dbReference>
<keyword evidence="3" id="KW-0813">Transport</keyword>
<dbReference type="PROSITE" id="PS50857">
    <property type="entry name" value="COX2_CUA"/>
    <property type="match status" value="1"/>
</dbReference>
<dbReference type="PROSITE" id="PS50999">
    <property type="entry name" value="COX2_TM"/>
    <property type="match status" value="1"/>
</dbReference>
<evidence type="ECO:0000256" key="5">
    <source>
        <dbReference type="ARBA" id="ARBA00022660"/>
    </source>
</evidence>
<evidence type="ECO:0000256" key="6">
    <source>
        <dbReference type="ARBA" id="ARBA00022692"/>
    </source>
</evidence>
<evidence type="ECO:0000256" key="9">
    <source>
        <dbReference type="ARBA" id="ARBA00022989"/>
    </source>
</evidence>
<dbReference type="InterPro" id="IPR011759">
    <property type="entry name" value="Cyt_c_oxidase_su2_TM_dom"/>
</dbReference>
<dbReference type="InterPro" id="IPR008972">
    <property type="entry name" value="Cupredoxin"/>
</dbReference>
<organism evidence="16 17">
    <name type="scientific">Altericroceibacterium endophyticum</name>
    <dbReference type="NCBI Taxonomy" id="1808508"/>
    <lineage>
        <taxon>Bacteria</taxon>
        <taxon>Pseudomonadati</taxon>
        <taxon>Pseudomonadota</taxon>
        <taxon>Alphaproteobacteria</taxon>
        <taxon>Sphingomonadales</taxon>
        <taxon>Erythrobacteraceae</taxon>
        <taxon>Altericroceibacterium</taxon>
    </lineage>
</organism>
<dbReference type="InterPro" id="IPR034227">
    <property type="entry name" value="CuRO_UO_II"/>
</dbReference>
<evidence type="ECO:0000256" key="10">
    <source>
        <dbReference type="ARBA" id="ARBA00023002"/>
    </source>
</evidence>
<evidence type="ECO:0000256" key="4">
    <source>
        <dbReference type="ARBA" id="ARBA00022475"/>
    </source>
</evidence>
<comment type="similarity">
    <text evidence="2">Belongs to the cytochrome c oxidase subunit 2 family.</text>
</comment>
<dbReference type="Gene3D" id="1.10.287.90">
    <property type="match status" value="1"/>
</dbReference>
<keyword evidence="17" id="KW-1185">Reference proteome</keyword>
<dbReference type="GO" id="GO:0005507">
    <property type="term" value="F:copper ion binding"/>
    <property type="evidence" value="ECO:0007669"/>
    <property type="project" value="InterPro"/>
</dbReference>
<feature type="transmembrane region" description="Helical" evidence="12">
    <location>
        <begin position="96"/>
        <end position="115"/>
    </location>
</feature>
<keyword evidence="4" id="KW-1003">Cell membrane</keyword>
<comment type="caution">
    <text evidence="16">The sequence shown here is derived from an EMBL/GenBank/DDBJ whole genome shotgun (WGS) entry which is preliminary data.</text>
</comment>
<evidence type="ECO:0000259" key="15">
    <source>
        <dbReference type="PROSITE" id="PS50999"/>
    </source>
</evidence>
<evidence type="ECO:0000256" key="11">
    <source>
        <dbReference type="ARBA" id="ARBA00023136"/>
    </source>
</evidence>
<dbReference type="SUPFAM" id="SSF49503">
    <property type="entry name" value="Cupredoxins"/>
    <property type="match status" value="1"/>
</dbReference>
<keyword evidence="8" id="KW-0249">Electron transport</keyword>
<reference evidence="16 17" key="1">
    <citation type="submission" date="2019-12" db="EMBL/GenBank/DDBJ databases">
        <title>Genomic-based taxomic classification of the family Erythrobacteraceae.</title>
        <authorList>
            <person name="Xu L."/>
        </authorList>
    </citation>
    <scope>NUCLEOTIDE SEQUENCE [LARGE SCALE GENOMIC DNA]</scope>
    <source>
        <strain evidence="16 17">LMG 29518</strain>
    </source>
</reference>
<dbReference type="GO" id="GO:0005886">
    <property type="term" value="C:plasma membrane"/>
    <property type="evidence" value="ECO:0007669"/>
    <property type="project" value="UniProtKB-SubCell"/>
</dbReference>
<evidence type="ECO:0000256" key="1">
    <source>
        <dbReference type="ARBA" id="ARBA00004651"/>
    </source>
</evidence>
<keyword evidence="7 13" id="KW-0732">Signal</keyword>
<dbReference type="InterPro" id="IPR045187">
    <property type="entry name" value="CcO_II"/>
</dbReference>
<keyword evidence="10" id="KW-0560">Oxidoreductase</keyword>
<dbReference type="EMBL" id="WTYT01000006">
    <property type="protein sequence ID" value="MXO67010.1"/>
    <property type="molecule type" value="Genomic_DNA"/>
</dbReference>
<evidence type="ECO:0000256" key="8">
    <source>
        <dbReference type="ARBA" id="ARBA00022982"/>
    </source>
</evidence>
<dbReference type="AlphaFoldDB" id="A0A6I4TAW6"/>
<protein>
    <submittedName>
        <fullName evidence="16">Cytochrome ubiquinol oxidase subunit II</fullName>
    </submittedName>
</protein>
<dbReference type="InterPro" id="IPR002429">
    <property type="entry name" value="CcO_II-like_C"/>
</dbReference>
<dbReference type="Proteomes" id="UP000438476">
    <property type="component" value="Unassembled WGS sequence"/>
</dbReference>
<dbReference type="GO" id="GO:0004129">
    <property type="term" value="F:cytochrome-c oxidase activity"/>
    <property type="evidence" value="ECO:0007669"/>
    <property type="project" value="InterPro"/>
</dbReference>
<evidence type="ECO:0000256" key="13">
    <source>
        <dbReference type="SAM" id="SignalP"/>
    </source>
</evidence>
<evidence type="ECO:0000313" key="16">
    <source>
        <dbReference type="EMBL" id="MXO67010.1"/>
    </source>
</evidence>
<dbReference type="InterPro" id="IPR036257">
    <property type="entry name" value="Cyt_c_oxidase_su2_TM_sf"/>
</dbReference>
<gene>
    <name evidence="16" type="ORF">GRI91_14685</name>
</gene>
<accession>A0A6I4TAW6</accession>
<keyword evidence="6 12" id="KW-0812">Transmembrane</keyword>
<dbReference type="GO" id="GO:0016491">
    <property type="term" value="F:oxidoreductase activity"/>
    <property type="evidence" value="ECO:0007669"/>
    <property type="project" value="UniProtKB-KW"/>
</dbReference>
<dbReference type="Gene3D" id="2.60.40.420">
    <property type="entry name" value="Cupredoxins - blue copper proteins"/>
    <property type="match status" value="1"/>
</dbReference>
<evidence type="ECO:0000256" key="2">
    <source>
        <dbReference type="ARBA" id="ARBA00007866"/>
    </source>
</evidence>
<proteinExistence type="inferred from homology"/>
<dbReference type="SUPFAM" id="SSF81464">
    <property type="entry name" value="Cytochrome c oxidase subunit II-like, transmembrane region"/>
    <property type="match status" value="1"/>
</dbReference>
<comment type="subcellular location">
    <subcellularLocation>
        <location evidence="1">Cell membrane</location>
        <topology evidence="1">Multi-pass membrane protein</topology>
    </subcellularLocation>
</comment>
<dbReference type="GO" id="GO:0042773">
    <property type="term" value="P:ATP synthesis coupled electron transport"/>
    <property type="evidence" value="ECO:0007669"/>
    <property type="project" value="TreeGrafter"/>
</dbReference>
<dbReference type="PANTHER" id="PTHR22888">
    <property type="entry name" value="CYTOCHROME C OXIDASE, SUBUNIT II"/>
    <property type="match status" value="1"/>
</dbReference>
<feature type="chain" id="PRO_5026089623" evidence="13">
    <location>
        <begin position="27"/>
        <end position="321"/>
    </location>
</feature>
<keyword evidence="11 12" id="KW-0472">Membrane</keyword>
<name>A0A6I4TAW6_9SPHN</name>